<keyword evidence="1" id="KW-0175">Coiled coil</keyword>
<organism evidence="3 4">
    <name type="scientific">Bacillus thuringiensis</name>
    <dbReference type="NCBI Taxonomy" id="1428"/>
    <lineage>
        <taxon>Bacteria</taxon>
        <taxon>Bacillati</taxon>
        <taxon>Bacillota</taxon>
        <taxon>Bacilli</taxon>
        <taxon>Bacillales</taxon>
        <taxon>Bacillaceae</taxon>
        <taxon>Bacillus</taxon>
        <taxon>Bacillus cereus group</taxon>
    </lineage>
</organism>
<evidence type="ECO:0000313" key="4">
    <source>
        <dbReference type="Proteomes" id="UP000226106"/>
    </source>
</evidence>
<protein>
    <submittedName>
        <fullName evidence="3">Uncharacterized protein</fullName>
    </submittedName>
</protein>
<name>A0A9X7FXS5_BACTU</name>
<proteinExistence type="predicted"/>
<dbReference type="RefSeq" id="WP_098640074.1">
    <property type="nucleotide sequence ID" value="NZ_NVCO01000007.1"/>
</dbReference>
<comment type="caution">
    <text evidence="3">The sequence shown here is derived from an EMBL/GenBank/DDBJ whole genome shotgun (WGS) entry which is preliminary data.</text>
</comment>
<reference evidence="3 4" key="1">
    <citation type="submission" date="2017-09" db="EMBL/GenBank/DDBJ databases">
        <title>Large-scale bioinformatics analysis of Bacillus genomes uncovers conserved roles of natural products in bacterial physiology.</title>
        <authorList>
            <consortium name="Agbiome Team Llc"/>
            <person name="Bleich R.M."/>
            <person name="Grubbs K.J."/>
            <person name="Santa Maria K.C."/>
            <person name="Allen S.E."/>
            <person name="Farag S."/>
            <person name="Shank E.A."/>
            <person name="Bowers A."/>
        </authorList>
    </citation>
    <scope>NUCLEOTIDE SEQUENCE [LARGE SCALE GENOMIC DNA]</scope>
    <source>
        <strain evidence="3 4">AFS065400</strain>
    </source>
</reference>
<evidence type="ECO:0000256" key="1">
    <source>
        <dbReference type="SAM" id="Coils"/>
    </source>
</evidence>
<evidence type="ECO:0000313" key="3">
    <source>
        <dbReference type="EMBL" id="PFT50727.1"/>
    </source>
</evidence>
<feature type="compositionally biased region" description="Basic and acidic residues" evidence="2">
    <location>
        <begin position="1"/>
        <end position="12"/>
    </location>
</feature>
<feature type="region of interest" description="Disordered" evidence="2">
    <location>
        <begin position="1"/>
        <end position="28"/>
    </location>
</feature>
<gene>
    <name evidence="3" type="ORF">COK72_01550</name>
</gene>
<sequence>MTKETIKKEITKTTKGAKATKPVETKPKATKPKALNITNIKKDVKHLDEMIDVTVGEYSLKVNKHFKASAISEAVFEFLSDRDKAFKAGKSIDEVLATYMLVIIIKKFTSLNVPDDIDGKIDTLKVLLDLELVGEIMDNLPQGELEKFYQTLDKTLDEMKKNLDALDNELDEMDIKNEEVRKLVTPKKAE</sequence>
<dbReference type="Proteomes" id="UP000226106">
    <property type="component" value="Unassembled WGS sequence"/>
</dbReference>
<feature type="coiled-coil region" evidence="1">
    <location>
        <begin position="149"/>
        <end position="183"/>
    </location>
</feature>
<dbReference type="AlphaFoldDB" id="A0A9X7FXS5"/>
<evidence type="ECO:0000256" key="2">
    <source>
        <dbReference type="SAM" id="MobiDB-lite"/>
    </source>
</evidence>
<dbReference type="EMBL" id="NVCO01000007">
    <property type="protein sequence ID" value="PFT50727.1"/>
    <property type="molecule type" value="Genomic_DNA"/>
</dbReference>
<accession>A0A9X7FXS5</accession>